<evidence type="ECO:0000313" key="2">
    <source>
        <dbReference type="Proteomes" id="UP000018550"/>
    </source>
</evidence>
<protein>
    <submittedName>
        <fullName evidence="1">Uncharacterized protein</fullName>
    </submittedName>
</protein>
<dbReference type="PATRIC" id="fig|1276258.3.peg.229"/>
<evidence type="ECO:0000313" key="1">
    <source>
        <dbReference type="EMBL" id="AHB36081.1"/>
    </source>
</evidence>
<reference evidence="1 2" key="1">
    <citation type="journal article" date="2014" name="Genome Announc.">
        <title>Complete Genome Sequence of Spiroplasma apis B31T (ATCC 33834), a Bacterium Associated with May Disease of Honeybees (Apis mellifera).</title>
        <authorList>
            <person name="Ku C."/>
            <person name="Lo W.S."/>
            <person name="Chen L.L."/>
            <person name="Kuo C.H."/>
        </authorList>
    </citation>
    <scope>NUCLEOTIDE SEQUENCE [LARGE SCALE GENOMIC DNA]</scope>
    <source>
        <strain evidence="1">B31</strain>
    </source>
</reference>
<gene>
    <name evidence="1" type="ORF">SAPIS_v1c02350</name>
</gene>
<dbReference type="AlphaFoldDB" id="V5RJ14"/>
<dbReference type="STRING" id="1276258.SAPIS_v1c02350"/>
<keyword evidence="2" id="KW-1185">Reference proteome</keyword>
<name>V5RJ14_SPIAP</name>
<dbReference type="EMBL" id="CP006682">
    <property type="protein sequence ID" value="AHB36081.1"/>
    <property type="molecule type" value="Genomic_DNA"/>
</dbReference>
<organism evidence="1 2">
    <name type="scientific">Spiroplasma apis B31</name>
    <dbReference type="NCBI Taxonomy" id="1276258"/>
    <lineage>
        <taxon>Bacteria</taxon>
        <taxon>Bacillati</taxon>
        <taxon>Mycoplasmatota</taxon>
        <taxon>Mollicutes</taxon>
        <taxon>Entomoplasmatales</taxon>
        <taxon>Spiroplasmataceae</taxon>
        <taxon>Spiroplasma</taxon>
    </lineage>
</organism>
<dbReference type="RefSeq" id="WP_023789015.1">
    <property type="nucleotide sequence ID" value="NC_022998.1"/>
</dbReference>
<dbReference type="KEGG" id="sapi:SAPIS_v1c02350"/>
<dbReference type="Proteomes" id="UP000018550">
    <property type="component" value="Chromosome"/>
</dbReference>
<dbReference type="OrthoDB" id="389793at2"/>
<accession>V5RJ14</accession>
<sequence length="84" mass="9129">MAKDLNNVVKITSVDKGDFSPILNALDSGKTILLAVKKGELTSSSLENGRIELLNAYCEFKETSEICGICGCGETADTLIYIWR</sequence>
<proteinExistence type="predicted"/>
<dbReference type="HOGENOM" id="CLU_2511030_0_0_14"/>